<feature type="repeat" description="TPR" evidence="4">
    <location>
        <begin position="217"/>
        <end position="250"/>
    </location>
</feature>
<feature type="compositionally biased region" description="Low complexity" evidence="5">
    <location>
        <begin position="347"/>
        <end position="368"/>
    </location>
</feature>
<dbReference type="Gene3D" id="1.20.5.420">
    <property type="entry name" value="Immunoglobulin FC, subunit C"/>
    <property type="match status" value="1"/>
</dbReference>
<dbReference type="EMBL" id="OU963863">
    <property type="protein sequence ID" value="CAH0385401.1"/>
    <property type="molecule type" value="Genomic_DNA"/>
</dbReference>
<proteinExistence type="inferred from homology"/>
<feature type="region of interest" description="Disordered" evidence="5">
    <location>
        <begin position="22"/>
        <end position="49"/>
    </location>
</feature>
<dbReference type="GO" id="GO:0072380">
    <property type="term" value="C:TRC complex"/>
    <property type="evidence" value="ECO:0007669"/>
    <property type="project" value="TreeGrafter"/>
</dbReference>
<evidence type="ECO:0000256" key="1">
    <source>
        <dbReference type="ARBA" id="ARBA00008175"/>
    </source>
</evidence>
<evidence type="ECO:0000256" key="5">
    <source>
        <dbReference type="SAM" id="MobiDB-lite"/>
    </source>
</evidence>
<evidence type="ECO:0000313" key="7">
    <source>
        <dbReference type="EMBL" id="CAH0385401.1"/>
    </source>
</evidence>
<feature type="region of interest" description="Disordered" evidence="5">
    <location>
        <begin position="261"/>
        <end position="281"/>
    </location>
</feature>
<dbReference type="Gene3D" id="1.25.40.10">
    <property type="entry name" value="Tetratricopeptide repeat domain"/>
    <property type="match status" value="1"/>
</dbReference>
<evidence type="ECO:0000256" key="4">
    <source>
        <dbReference type="PROSITE-ProRule" id="PRU00339"/>
    </source>
</evidence>
<dbReference type="InterPro" id="IPR032374">
    <property type="entry name" value="SGTA_dimer"/>
</dbReference>
<dbReference type="GO" id="GO:0060090">
    <property type="term" value="F:molecular adaptor activity"/>
    <property type="evidence" value="ECO:0007669"/>
    <property type="project" value="TreeGrafter"/>
</dbReference>
<feature type="domain" description="SGTA homodimerisation" evidence="6">
    <location>
        <begin position="67"/>
        <end position="126"/>
    </location>
</feature>
<keyword evidence="8" id="KW-1185">Reference proteome</keyword>
<reference evidence="7" key="1">
    <citation type="submission" date="2021-12" db="EMBL/GenBank/DDBJ databases">
        <authorList>
            <person name="King R."/>
        </authorList>
    </citation>
    <scope>NUCLEOTIDE SEQUENCE</scope>
</reference>
<dbReference type="PANTHER" id="PTHR45831:SF2">
    <property type="entry name" value="LD24721P"/>
    <property type="match status" value="1"/>
</dbReference>
<dbReference type="PANTHER" id="PTHR45831">
    <property type="entry name" value="LD24721P"/>
    <property type="match status" value="1"/>
</dbReference>
<dbReference type="Proteomes" id="UP001152759">
    <property type="component" value="Chromosome 2"/>
</dbReference>
<sequence>MQVNEKSTFDYAQLDNALDQASSGRKADTHLNRTVDLSTSGVHGSETRANPLQEFPKKIKIIMTESKLLVLSIIRFLRQESENEQLDADTVEAIEVASQCLENAFNISQPDYDHNILNLLSLKSIFHDHVSKLPPQFWPDASESEKKAADEYKTKGNEMMQSQRFEEAKNFYSRAIELDRKNALFYGNRAAASSKLDQHLSAIDDCKIALSIDPNYGKAYGRLGLAYIKLNKTEEALECFRKAIQIEPENESYKNNLKLAEEKMKSQPQSDRGSGGSGANNLNSSNLFSAASEIFADPVMRHAGGVLLDRLRNVSGVDQSAIENLFAFASDGNNPFQFLGAARAGTGQSNSQGNRNNQNPNNSNQNSDSHPHSN</sequence>
<dbReference type="GO" id="GO:0006620">
    <property type="term" value="P:post-translational protein targeting to endoplasmic reticulum membrane"/>
    <property type="evidence" value="ECO:0007669"/>
    <property type="project" value="TreeGrafter"/>
</dbReference>
<dbReference type="Pfam" id="PF13181">
    <property type="entry name" value="TPR_8"/>
    <property type="match status" value="1"/>
</dbReference>
<gene>
    <name evidence="7" type="ORF">BEMITA_LOCUS4629</name>
</gene>
<dbReference type="InterPro" id="IPR047150">
    <property type="entry name" value="SGT"/>
</dbReference>
<keyword evidence="2" id="KW-0677">Repeat</keyword>
<comment type="similarity">
    <text evidence="1">Belongs to the SGT family.</text>
</comment>
<dbReference type="SUPFAM" id="SSF48452">
    <property type="entry name" value="TPR-like"/>
    <property type="match status" value="1"/>
</dbReference>
<dbReference type="SMART" id="SM00028">
    <property type="entry name" value="TPR"/>
    <property type="match status" value="3"/>
</dbReference>
<name>A0A9P0A878_BEMTA</name>
<accession>A0A9P0A878</accession>
<evidence type="ECO:0000313" key="8">
    <source>
        <dbReference type="Proteomes" id="UP001152759"/>
    </source>
</evidence>
<dbReference type="PROSITE" id="PS50293">
    <property type="entry name" value="TPR_REGION"/>
    <property type="match status" value="1"/>
</dbReference>
<dbReference type="AlphaFoldDB" id="A0A9P0A878"/>
<dbReference type="InterPro" id="IPR011990">
    <property type="entry name" value="TPR-like_helical_dom_sf"/>
</dbReference>
<feature type="compositionally biased region" description="Polar residues" evidence="5">
    <location>
        <begin position="35"/>
        <end position="49"/>
    </location>
</feature>
<dbReference type="Pfam" id="PF16546">
    <property type="entry name" value="SGTA_dimer"/>
    <property type="match status" value="1"/>
</dbReference>
<dbReference type="InterPro" id="IPR019734">
    <property type="entry name" value="TPR_rpt"/>
</dbReference>
<dbReference type="GO" id="GO:0016020">
    <property type="term" value="C:membrane"/>
    <property type="evidence" value="ECO:0007669"/>
    <property type="project" value="TreeGrafter"/>
</dbReference>
<organism evidence="7 8">
    <name type="scientific">Bemisia tabaci</name>
    <name type="common">Sweetpotato whitefly</name>
    <name type="synonym">Aleurodes tabaci</name>
    <dbReference type="NCBI Taxonomy" id="7038"/>
    <lineage>
        <taxon>Eukaryota</taxon>
        <taxon>Metazoa</taxon>
        <taxon>Ecdysozoa</taxon>
        <taxon>Arthropoda</taxon>
        <taxon>Hexapoda</taxon>
        <taxon>Insecta</taxon>
        <taxon>Pterygota</taxon>
        <taxon>Neoptera</taxon>
        <taxon>Paraneoptera</taxon>
        <taxon>Hemiptera</taxon>
        <taxon>Sternorrhyncha</taxon>
        <taxon>Aleyrodoidea</taxon>
        <taxon>Aleyrodidae</taxon>
        <taxon>Aleyrodinae</taxon>
        <taxon>Bemisia</taxon>
    </lineage>
</organism>
<feature type="repeat" description="TPR" evidence="4">
    <location>
        <begin position="149"/>
        <end position="182"/>
    </location>
</feature>
<evidence type="ECO:0000256" key="3">
    <source>
        <dbReference type="ARBA" id="ARBA00022803"/>
    </source>
</evidence>
<evidence type="ECO:0000256" key="2">
    <source>
        <dbReference type="ARBA" id="ARBA00022737"/>
    </source>
</evidence>
<evidence type="ECO:0000259" key="6">
    <source>
        <dbReference type="Pfam" id="PF16546"/>
    </source>
</evidence>
<dbReference type="PROSITE" id="PS50005">
    <property type="entry name" value="TPR"/>
    <property type="match status" value="2"/>
</dbReference>
<dbReference type="Pfam" id="PF00515">
    <property type="entry name" value="TPR_1"/>
    <property type="match status" value="1"/>
</dbReference>
<feature type="region of interest" description="Disordered" evidence="5">
    <location>
        <begin position="339"/>
        <end position="374"/>
    </location>
</feature>
<protein>
    <recommendedName>
        <fullName evidence="6">SGTA homodimerisation domain-containing protein</fullName>
    </recommendedName>
</protein>
<keyword evidence="3 4" id="KW-0802">TPR repeat</keyword>